<protein>
    <submittedName>
        <fullName evidence="1">Uncharacterized protein</fullName>
    </submittedName>
</protein>
<gene>
    <name evidence="1" type="ORF">K443DRAFT_674964</name>
</gene>
<proteinExistence type="predicted"/>
<keyword evidence="2" id="KW-1185">Reference proteome</keyword>
<reference evidence="1 2" key="1">
    <citation type="submission" date="2014-04" db="EMBL/GenBank/DDBJ databases">
        <authorList>
            <consortium name="DOE Joint Genome Institute"/>
            <person name="Kuo A."/>
            <person name="Kohler A."/>
            <person name="Nagy L.G."/>
            <person name="Floudas D."/>
            <person name="Copeland A."/>
            <person name="Barry K.W."/>
            <person name="Cichocki N."/>
            <person name="Veneault-Fourrey C."/>
            <person name="LaButti K."/>
            <person name="Lindquist E.A."/>
            <person name="Lipzen A."/>
            <person name="Lundell T."/>
            <person name="Morin E."/>
            <person name="Murat C."/>
            <person name="Sun H."/>
            <person name="Tunlid A."/>
            <person name="Henrissat B."/>
            <person name="Grigoriev I.V."/>
            <person name="Hibbett D.S."/>
            <person name="Martin F."/>
            <person name="Nordberg H.P."/>
            <person name="Cantor M.N."/>
            <person name="Hua S.X."/>
        </authorList>
    </citation>
    <scope>NUCLEOTIDE SEQUENCE [LARGE SCALE GENOMIC DNA]</scope>
    <source>
        <strain evidence="1 2">LaAM-08-1</strain>
    </source>
</reference>
<name>A0A0C9Y640_9AGAR</name>
<sequence>MRGSSTRSSIHEWARVQIYQEKGRGGIDIAIGSEKYMAWKNEMSAVWRETKRRAYFSYV</sequence>
<dbReference type="HOGENOM" id="CLU_2961145_0_0_1"/>
<organism evidence="1 2">
    <name type="scientific">Laccaria amethystina LaAM-08-1</name>
    <dbReference type="NCBI Taxonomy" id="1095629"/>
    <lineage>
        <taxon>Eukaryota</taxon>
        <taxon>Fungi</taxon>
        <taxon>Dikarya</taxon>
        <taxon>Basidiomycota</taxon>
        <taxon>Agaricomycotina</taxon>
        <taxon>Agaricomycetes</taxon>
        <taxon>Agaricomycetidae</taxon>
        <taxon>Agaricales</taxon>
        <taxon>Agaricineae</taxon>
        <taxon>Hydnangiaceae</taxon>
        <taxon>Laccaria</taxon>
    </lineage>
</organism>
<accession>A0A0C9Y640</accession>
<evidence type="ECO:0000313" key="1">
    <source>
        <dbReference type="EMBL" id="KIK05682.1"/>
    </source>
</evidence>
<dbReference type="AlphaFoldDB" id="A0A0C9Y640"/>
<evidence type="ECO:0000313" key="2">
    <source>
        <dbReference type="Proteomes" id="UP000054477"/>
    </source>
</evidence>
<reference evidence="2" key="2">
    <citation type="submission" date="2015-01" db="EMBL/GenBank/DDBJ databases">
        <title>Evolutionary Origins and Diversification of the Mycorrhizal Mutualists.</title>
        <authorList>
            <consortium name="DOE Joint Genome Institute"/>
            <consortium name="Mycorrhizal Genomics Consortium"/>
            <person name="Kohler A."/>
            <person name="Kuo A."/>
            <person name="Nagy L.G."/>
            <person name="Floudas D."/>
            <person name="Copeland A."/>
            <person name="Barry K.W."/>
            <person name="Cichocki N."/>
            <person name="Veneault-Fourrey C."/>
            <person name="LaButti K."/>
            <person name="Lindquist E.A."/>
            <person name="Lipzen A."/>
            <person name="Lundell T."/>
            <person name="Morin E."/>
            <person name="Murat C."/>
            <person name="Riley R."/>
            <person name="Ohm R."/>
            <person name="Sun H."/>
            <person name="Tunlid A."/>
            <person name="Henrissat B."/>
            <person name="Grigoriev I.V."/>
            <person name="Hibbett D.S."/>
            <person name="Martin F."/>
        </authorList>
    </citation>
    <scope>NUCLEOTIDE SEQUENCE [LARGE SCALE GENOMIC DNA]</scope>
    <source>
        <strain evidence="2">LaAM-08-1</strain>
    </source>
</reference>
<dbReference type="EMBL" id="KN838558">
    <property type="protein sequence ID" value="KIK05682.1"/>
    <property type="molecule type" value="Genomic_DNA"/>
</dbReference>
<dbReference type="Proteomes" id="UP000054477">
    <property type="component" value="Unassembled WGS sequence"/>
</dbReference>